<keyword evidence="4" id="KW-0997">Cell inner membrane</keyword>
<sequence length="247" mass="26766">MRPSHRRGRRAVPHYSRRRGALHESPRTRIGEGRFKVSTASVSTQVTAQVSSLRRGIIETLKWVSVVIFAVLVLVVLWQVFARQVLSQPSTWSTTVAQYMLVWLTLFSMAFVFAERGHVAVDIVSRLAPPAVQKILAILVELAVALFAGLGLVWGGIRGVALTWGQSIPGLSLTIGHMYLALPVCGAIVFVVAILDLIDAARFGVLPSLEPPASDVVPAPAIPRQSADAGPHSRHRESGEKTDSTEV</sequence>
<feature type="transmembrane region" description="Helical" evidence="10">
    <location>
        <begin position="96"/>
        <end position="114"/>
    </location>
</feature>
<keyword evidence="13" id="KW-1185">Reference proteome</keyword>
<dbReference type="InterPro" id="IPR055348">
    <property type="entry name" value="DctQ"/>
</dbReference>
<accession>A0ABX6A7M3</accession>
<evidence type="ECO:0000256" key="6">
    <source>
        <dbReference type="ARBA" id="ARBA00022989"/>
    </source>
</evidence>
<dbReference type="Proteomes" id="UP000323865">
    <property type="component" value="Chromosome"/>
</dbReference>
<evidence type="ECO:0000256" key="1">
    <source>
        <dbReference type="ARBA" id="ARBA00004429"/>
    </source>
</evidence>
<feature type="region of interest" description="Disordered" evidence="9">
    <location>
        <begin position="1"/>
        <end position="20"/>
    </location>
</feature>
<feature type="transmembrane region" description="Helical" evidence="10">
    <location>
        <begin position="177"/>
        <end position="198"/>
    </location>
</feature>
<protein>
    <submittedName>
        <fullName evidence="12">TRAP transporter small permease</fullName>
    </submittedName>
</protein>
<proteinExistence type="inferred from homology"/>
<dbReference type="PANTHER" id="PTHR35011:SF2">
    <property type="entry name" value="2,3-DIKETO-L-GULONATE TRAP TRANSPORTER SMALL PERMEASE PROTEIN YIAM"/>
    <property type="match status" value="1"/>
</dbReference>
<dbReference type="Pfam" id="PF04290">
    <property type="entry name" value="DctQ"/>
    <property type="match status" value="1"/>
</dbReference>
<feature type="domain" description="Tripartite ATP-independent periplasmic transporters DctQ component" evidence="11">
    <location>
        <begin position="72"/>
        <end position="202"/>
    </location>
</feature>
<evidence type="ECO:0000256" key="3">
    <source>
        <dbReference type="ARBA" id="ARBA00022475"/>
    </source>
</evidence>
<keyword evidence="3" id="KW-1003">Cell membrane</keyword>
<evidence type="ECO:0000256" key="10">
    <source>
        <dbReference type="SAM" id="Phobius"/>
    </source>
</evidence>
<evidence type="ECO:0000313" key="13">
    <source>
        <dbReference type="Proteomes" id="UP000323865"/>
    </source>
</evidence>
<evidence type="ECO:0000256" key="9">
    <source>
        <dbReference type="SAM" id="MobiDB-lite"/>
    </source>
</evidence>
<dbReference type="InterPro" id="IPR007387">
    <property type="entry name" value="TRAP_DctQ"/>
</dbReference>
<keyword evidence="5 10" id="KW-0812">Transmembrane</keyword>
<evidence type="ECO:0000259" key="11">
    <source>
        <dbReference type="Pfam" id="PF04290"/>
    </source>
</evidence>
<evidence type="ECO:0000256" key="8">
    <source>
        <dbReference type="ARBA" id="ARBA00038436"/>
    </source>
</evidence>
<dbReference type="PANTHER" id="PTHR35011">
    <property type="entry name" value="2,3-DIKETO-L-GULONATE TRAP TRANSPORTER SMALL PERMEASE PROTEIN YIAM"/>
    <property type="match status" value="1"/>
</dbReference>
<organism evidence="12 13">
    <name type="scientific">Dermabacter vaginalis</name>
    <dbReference type="NCBI Taxonomy" id="1630135"/>
    <lineage>
        <taxon>Bacteria</taxon>
        <taxon>Bacillati</taxon>
        <taxon>Actinomycetota</taxon>
        <taxon>Actinomycetes</taxon>
        <taxon>Micrococcales</taxon>
        <taxon>Dermabacteraceae</taxon>
        <taxon>Dermabacter</taxon>
    </lineage>
</organism>
<name>A0ABX6A7M3_9MICO</name>
<feature type="transmembrane region" description="Helical" evidence="10">
    <location>
        <begin position="61"/>
        <end position="81"/>
    </location>
</feature>
<evidence type="ECO:0000256" key="2">
    <source>
        <dbReference type="ARBA" id="ARBA00022448"/>
    </source>
</evidence>
<feature type="compositionally biased region" description="Basic and acidic residues" evidence="9">
    <location>
        <begin position="236"/>
        <end position="247"/>
    </location>
</feature>
<reference evidence="12 13" key="1">
    <citation type="submission" date="2019-09" db="EMBL/GenBank/DDBJ databases">
        <title>FDA dAtabase for Regulatory Grade micrObial Sequences (FDA-ARGOS): Supporting development and validation of Infectious Disease Dx tests.</title>
        <authorList>
            <person name="Sciortino C."/>
            <person name="Tallon L."/>
            <person name="Sadzewicz L."/>
            <person name="Vavikolanu K."/>
            <person name="Mehta A."/>
            <person name="Aluvathingal J."/>
            <person name="Nadendla S."/>
            <person name="Nandy P."/>
            <person name="Geyer C."/>
            <person name="Yan Y."/>
            <person name="Sichtig H."/>
        </authorList>
    </citation>
    <scope>NUCLEOTIDE SEQUENCE [LARGE SCALE GENOMIC DNA]</scope>
    <source>
        <strain evidence="12 13">FDAARGOS_640</strain>
    </source>
</reference>
<feature type="region of interest" description="Disordered" evidence="9">
    <location>
        <begin position="214"/>
        <end position="247"/>
    </location>
</feature>
<keyword evidence="7 10" id="KW-0472">Membrane</keyword>
<comment type="subcellular location">
    <subcellularLocation>
        <location evidence="1">Cell inner membrane</location>
        <topology evidence="1">Multi-pass membrane protein</topology>
    </subcellularLocation>
</comment>
<keyword evidence="6 10" id="KW-1133">Transmembrane helix</keyword>
<evidence type="ECO:0000313" key="12">
    <source>
        <dbReference type="EMBL" id="QEU12551.1"/>
    </source>
</evidence>
<keyword evidence="2" id="KW-0813">Transport</keyword>
<evidence type="ECO:0000256" key="7">
    <source>
        <dbReference type="ARBA" id="ARBA00023136"/>
    </source>
</evidence>
<evidence type="ECO:0000256" key="5">
    <source>
        <dbReference type="ARBA" id="ARBA00022692"/>
    </source>
</evidence>
<gene>
    <name evidence="12" type="ORF">FOB48_09700</name>
</gene>
<comment type="similarity">
    <text evidence="8">Belongs to the TRAP transporter small permease family.</text>
</comment>
<evidence type="ECO:0000256" key="4">
    <source>
        <dbReference type="ARBA" id="ARBA00022519"/>
    </source>
</evidence>
<dbReference type="EMBL" id="CP044108">
    <property type="protein sequence ID" value="QEU12551.1"/>
    <property type="molecule type" value="Genomic_DNA"/>
</dbReference>
<feature type="transmembrane region" description="Helical" evidence="10">
    <location>
        <begin position="135"/>
        <end position="157"/>
    </location>
</feature>